<evidence type="ECO:0000313" key="2">
    <source>
        <dbReference type="Proteomes" id="UP000547458"/>
    </source>
</evidence>
<accession>A0A846S203</accession>
<evidence type="ECO:0000313" key="1">
    <source>
        <dbReference type="EMBL" id="NJC24461.1"/>
    </source>
</evidence>
<comment type="caution">
    <text evidence="1">The sequence shown here is derived from an EMBL/GenBank/DDBJ whole genome shotgun (WGS) entry which is preliminary data.</text>
</comment>
<keyword evidence="2" id="KW-1185">Reference proteome</keyword>
<dbReference type="Proteomes" id="UP000547458">
    <property type="component" value="Unassembled WGS sequence"/>
</dbReference>
<proteinExistence type="predicted"/>
<dbReference type="EMBL" id="JAATJL010000001">
    <property type="protein sequence ID" value="NJC24461.1"/>
    <property type="molecule type" value="Genomic_DNA"/>
</dbReference>
<dbReference type="AlphaFoldDB" id="A0A846S203"/>
<gene>
    <name evidence="1" type="ORF">BJ994_003537</name>
</gene>
<organism evidence="1 2">
    <name type="scientific">Arthrobacter pigmenti</name>
    <dbReference type="NCBI Taxonomy" id="271432"/>
    <lineage>
        <taxon>Bacteria</taxon>
        <taxon>Bacillati</taxon>
        <taxon>Actinomycetota</taxon>
        <taxon>Actinomycetes</taxon>
        <taxon>Micrococcales</taxon>
        <taxon>Micrococcaceae</taxon>
        <taxon>Arthrobacter</taxon>
    </lineage>
</organism>
<sequence length="86" mass="9136">MILEYHYAGIFDELARALDNDVSVHGRFIRMNKNTDPVPSKRHEISRRSVIAGSGASLGLGVSALGAAGSAQADTNVIATKAVREN</sequence>
<protein>
    <submittedName>
        <fullName evidence="1">Uncharacterized protein</fullName>
    </submittedName>
</protein>
<reference evidence="1 2" key="1">
    <citation type="submission" date="2020-03" db="EMBL/GenBank/DDBJ databases">
        <title>Sequencing the genomes of 1000 actinobacteria strains.</title>
        <authorList>
            <person name="Klenk H.-P."/>
        </authorList>
    </citation>
    <scope>NUCLEOTIDE SEQUENCE [LARGE SCALE GENOMIC DNA]</scope>
    <source>
        <strain evidence="1 2">DSM 16403</strain>
    </source>
</reference>
<name>A0A846S203_9MICC</name>